<keyword evidence="11" id="KW-1185">Reference proteome</keyword>
<dbReference type="Proteomes" id="UP000188268">
    <property type="component" value="Unassembled WGS sequence"/>
</dbReference>
<dbReference type="Pfam" id="PF00004">
    <property type="entry name" value="AAA"/>
    <property type="match status" value="1"/>
</dbReference>
<dbReference type="GO" id="GO:0003689">
    <property type="term" value="F:DNA clamp loader activity"/>
    <property type="evidence" value="ECO:0007669"/>
    <property type="project" value="TreeGrafter"/>
</dbReference>
<dbReference type="InterPro" id="IPR003959">
    <property type="entry name" value="ATPase_AAA_core"/>
</dbReference>
<comment type="similarity">
    <text evidence="2">Belongs to the rad17/RAD24 family.</text>
</comment>
<dbReference type="GO" id="GO:0005634">
    <property type="term" value="C:nucleus"/>
    <property type="evidence" value="ECO:0007669"/>
    <property type="project" value="UniProtKB-SubCell"/>
</dbReference>
<evidence type="ECO:0000256" key="7">
    <source>
        <dbReference type="ARBA" id="ARBA00023306"/>
    </source>
</evidence>
<dbReference type="GO" id="GO:0003682">
    <property type="term" value="F:chromatin binding"/>
    <property type="evidence" value="ECO:0007669"/>
    <property type="project" value="TreeGrafter"/>
</dbReference>
<dbReference type="Gene3D" id="3.40.50.300">
    <property type="entry name" value="P-loop containing nucleotide triphosphate hydrolases"/>
    <property type="match status" value="1"/>
</dbReference>
<reference evidence="10 11" key="1">
    <citation type="submission" date="2013-09" db="EMBL/GenBank/DDBJ databases">
        <title>Corchorus capsularis genome sequencing.</title>
        <authorList>
            <person name="Alam M."/>
            <person name="Haque M.S."/>
            <person name="Islam M.S."/>
            <person name="Emdad E.M."/>
            <person name="Islam M.M."/>
            <person name="Ahmed B."/>
            <person name="Halim A."/>
            <person name="Hossen Q.M.M."/>
            <person name="Hossain M.Z."/>
            <person name="Ahmed R."/>
            <person name="Khan M.M."/>
            <person name="Islam R."/>
            <person name="Rashid M.M."/>
            <person name="Khan S.A."/>
            <person name="Rahman M.S."/>
            <person name="Alam M."/>
        </authorList>
    </citation>
    <scope>NUCLEOTIDE SEQUENCE [LARGE SCALE GENOMIC DNA]</scope>
    <source>
        <strain evidence="11">cv. CVL-1</strain>
        <tissue evidence="10">Whole seedling</tissue>
    </source>
</reference>
<evidence type="ECO:0000313" key="10">
    <source>
        <dbReference type="EMBL" id="OMO91595.1"/>
    </source>
</evidence>
<name>A0A1R3J9T9_COCAP</name>
<dbReference type="AlphaFoldDB" id="A0A1R3J9T9"/>
<evidence type="ECO:0000313" key="11">
    <source>
        <dbReference type="Proteomes" id="UP000188268"/>
    </source>
</evidence>
<dbReference type="PANTHER" id="PTHR12172:SF1">
    <property type="entry name" value="P-LOOP CONTAINING NUCLEOSIDE TRIPHOSPHATE HYDROLASES SUPERFAMILY PROTEIN"/>
    <property type="match status" value="1"/>
</dbReference>
<dbReference type="GO" id="GO:0005524">
    <property type="term" value="F:ATP binding"/>
    <property type="evidence" value="ECO:0007669"/>
    <property type="project" value="UniProtKB-KW"/>
</dbReference>
<feature type="domain" description="ATPase AAA-type core" evidence="9">
    <location>
        <begin position="395"/>
        <end position="569"/>
    </location>
</feature>
<evidence type="ECO:0000256" key="5">
    <source>
        <dbReference type="ARBA" id="ARBA00022840"/>
    </source>
</evidence>
<keyword evidence="4" id="KW-0227">DNA damage</keyword>
<dbReference type="Gramene" id="OMO91595">
    <property type="protein sequence ID" value="OMO91595"/>
    <property type="gene ID" value="CCACVL1_07069"/>
</dbReference>
<dbReference type="InterPro" id="IPR004582">
    <property type="entry name" value="Checkpoint_prot_Rad17_Rad24"/>
</dbReference>
<feature type="compositionally biased region" description="Basic residues" evidence="8">
    <location>
        <begin position="75"/>
        <end position="89"/>
    </location>
</feature>
<evidence type="ECO:0000256" key="8">
    <source>
        <dbReference type="SAM" id="MobiDB-lite"/>
    </source>
</evidence>
<evidence type="ECO:0000256" key="3">
    <source>
        <dbReference type="ARBA" id="ARBA00022741"/>
    </source>
</evidence>
<comment type="caution">
    <text evidence="10">The sequence shown here is derived from an EMBL/GenBank/DDBJ whole genome shotgun (WGS) entry which is preliminary data.</text>
</comment>
<accession>A0A1R3J9T9</accession>
<evidence type="ECO:0000256" key="6">
    <source>
        <dbReference type="ARBA" id="ARBA00023242"/>
    </source>
</evidence>
<dbReference type="GO" id="GO:0000077">
    <property type="term" value="P:DNA damage checkpoint signaling"/>
    <property type="evidence" value="ECO:0007669"/>
    <property type="project" value="TreeGrafter"/>
</dbReference>
<proteinExistence type="inferred from homology"/>
<evidence type="ECO:0000259" key="9">
    <source>
        <dbReference type="Pfam" id="PF00004"/>
    </source>
</evidence>
<gene>
    <name evidence="10" type="ORF">CCACVL1_07069</name>
</gene>
<keyword evidence="6" id="KW-0539">Nucleus</keyword>
<dbReference type="OMA" id="CISKRRE"/>
<feature type="region of interest" description="Disordered" evidence="8">
    <location>
        <begin position="1"/>
        <end position="109"/>
    </location>
</feature>
<evidence type="ECO:0000256" key="1">
    <source>
        <dbReference type="ARBA" id="ARBA00004123"/>
    </source>
</evidence>
<dbReference type="STRING" id="210143.A0A1R3J9T9"/>
<keyword evidence="5" id="KW-0067">ATP-binding</keyword>
<feature type="compositionally biased region" description="Basic residues" evidence="8">
    <location>
        <begin position="58"/>
        <end position="68"/>
    </location>
</feature>
<dbReference type="FunFam" id="1.10.8.60:FF:000116">
    <property type="entry name" value="p-loop containing nucleoside triphosphate hydrolase superfamily protein"/>
    <property type="match status" value="1"/>
</dbReference>
<dbReference type="PANTHER" id="PTHR12172">
    <property type="entry name" value="CELL CYCLE CHECKPOINT PROTEIN RAD17"/>
    <property type="match status" value="1"/>
</dbReference>
<dbReference type="InterPro" id="IPR027417">
    <property type="entry name" value="P-loop_NTPase"/>
</dbReference>
<dbReference type="SUPFAM" id="SSF52540">
    <property type="entry name" value="P-loop containing nucleoside triphosphate hydrolases"/>
    <property type="match status" value="1"/>
</dbReference>
<keyword evidence="3" id="KW-0547">Nucleotide-binding</keyword>
<dbReference type="GO" id="GO:0033314">
    <property type="term" value="P:mitotic DNA replication checkpoint signaling"/>
    <property type="evidence" value="ECO:0007669"/>
    <property type="project" value="TreeGrafter"/>
</dbReference>
<comment type="subcellular location">
    <subcellularLocation>
        <location evidence="1">Nucleus</location>
    </subcellularLocation>
</comment>
<organism evidence="10 11">
    <name type="scientific">Corchorus capsularis</name>
    <name type="common">Jute</name>
    <dbReference type="NCBI Taxonomy" id="210143"/>
    <lineage>
        <taxon>Eukaryota</taxon>
        <taxon>Viridiplantae</taxon>
        <taxon>Streptophyta</taxon>
        <taxon>Embryophyta</taxon>
        <taxon>Tracheophyta</taxon>
        <taxon>Spermatophyta</taxon>
        <taxon>Magnoliopsida</taxon>
        <taxon>eudicotyledons</taxon>
        <taxon>Gunneridae</taxon>
        <taxon>Pentapetalae</taxon>
        <taxon>rosids</taxon>
        <taxon>malvids</taxon>
        <taxon>Malvales</taxon>
        <taxon>Malvaceae</taxon>
        <taxon>Grewioideae</taxon>
        <taxon>Apeibeae</taxon>
        <taxon>Corchorus</taxon>
    </lineage>
</organism>
<protein>
    <submittedName>
        <fullName evidence="10">ATPase, AAA-type, core</fullName>
    </submittedName>
</protein>
<feature type="compositionally biased region" description="Basic and acidic residues" evidence="8">
    <location>
        <begin position="26"/>
        <end position="40"/>
    </location>
</feature>
<evidence type="ECO:0000256" key="2">
    <source>
        <dbReference type="ARBA" id="ARBA00006168"/>
    </source>
</evidence>
<dbReference type="EMBL" id="AWWV01008301">
    <property type="protein sequence ID" value="OMO91595.1"/>
    <property type="molecule type" value="Genomic_DNA"/>
</dbReference>
<dbReference type="GO" id="GO:0016887">
    <property type="term" value="F:ATP hydrolysis activity"/>
    <property type="evidence" value="ECO:0007669"/>
    <property type="project" value="InterPro"/>
</dbReference>
<sequence>MVNGTDQPERRSVRRRLVQSTLFPHKSPEIEPKVEQKDKEGEDDNNDGEDEEFCGSQGKKRGRKRKAKVTPPNRASKKAKEKSPKKTTPKKNGMNNLVEIEDSSPPPIPNLRLEAKLTAEENSRIFAGRQIHPFFASLKAGKKSQETAEVGRNGSLIERSNKCINIGPIHVFERNQDDVVLDWKDWTFVDKTSVEAGCDLEGSVFENCIGALCLENFLGALHSSHTSVVQNKLSDECITQDNDLIGTSTAIPAVLVDEQLQSYQRLKSSEGDCQLDEVTVLSKQADNAETSELEMQTRLCQESSVPFHHGCSLEPDNSLWTDKYQPKKATEVCGNTESVKFMSEWLHQWREGTFQAVKASNNIDNGNMQEDDYICSESDFDSENFNGEDSLKKVLLVTGPIGSGKSAAISACAKEQGFIILESNASDCRNGAVVKEKYGEALVGKALESLYGTRSQQNPIDSLGKHVMKSEFGDEVIEFISISDEEDSFGAHGASGKHVCIDKETGSSQVKKLLLFEDVDIIFPEDRGFIAAIQQIVEKAKGPVILTSNSNDLVLPANLDRLELRFTMPSPEELLHHLHMVCAAEKATTQPHLLEQLIKSCQGDIRKTIMHLQFWCQREKIQKDRKLQKAYGLLLFDIEVGHSILPTIIPWGFPSQLSELIEKEIANTLSMMEENLTLMAEELDNHSMPNGLEMHNNEIHCIEAKKELMLSRNPSIRDCNEFMNPSNTAHDFYNSSGTPVSFSRRTRRKKLDVISDSEDEHFDKQPSLVSEFKNVNRELFTEDCGLLCHYPNTQNCTRPLTNKQPCCEAEKYEDRGFQCSETANNLETETCKSLDVSCVPESSFVPETEIFDGMELSSRTLTSVHVDETTEVSVSCGFAEDLFPVEENDLGKFTHEFVTTPELLGSSCNVTGEAYHEVVLENSPNNYEEVERRGLAVMDECSRIDFNKRSISMVKFKNQVATDLVQKSWKKLRHSCADLKHYVDSEPKDAHKVLKLTSRMSDLISHADQLLSNCQMQDSSELFPSENFNAFSWCDDQWQMVDTVSQHGFCFYAKEIDAIGSKMGLHQRMNLSQEMLASSTSTMALGRLLEQDGRASRTSVDGKGFDMSPSKCELAAKRDVKSCIFDIIGPMVPSRSYLALKGAAFHEYISSLRCISKSETSRLSVKRRRGRVARHYLSTGELMSPKEISLLDHYNFIGKLLSNS</sequence>
<keyword evidence="7" id="KW-0131">Cell cycle</keyword>
<dbReference type="Gene3D" id="1.10.8.60">
    <property type="match status" value="1"/>
</dbReference>
<feature type="compositionally biased region" description="Acidic residues" evidence="8">
    <location>
        <begin position="41"/>
        <end position="53"/>
    </location>
</feature>
<dbReference type="OrthoDB" id="9996895at2759"/>
<dbReference type="GO" id="GO:0006281">
    <property type="term" value="P:DNA repair"/>
    <property type="evidence" value="ECO:0007669"/>
    <property type="project" value="InterPro"/>
</dbReference>
<evidence type="ECO:0000256" key="4">
    <source>
        <dbReference type="ARBA" id="ARBA00022763"/>
    </source>
</evidence>